<comment type="similarity">
    <text evidence="2">Belongs to the peptidase M13 family.</text>
</comment>
<gene>
    <name evidence="10" type="ORF">B4U79_00112</name>
</gene>
<dbReference type="GO" id="GO:0004222">
    <property type="term" value="F:metalloendopeptidase activity"/>
    <property type="evidence" value="ECO:0007669"/>
    <property type="project" value="InterPro"/>
</dbReference>
<dbReference type="AlphaFoldDB" id="A0A443QWX4"/>
<keyword evidence="5" id="KW-0378">Hydrolase</keyword>
<keyword evidence="3" id="KW-0645">Protease</keyword>
<accession>A0A443QWX4</accession>
<sequence length="601" mass="70561">MKNEIRRLLEAPYNDKIHTTPVLKKPMNLYKGCIDTKMRNSIGVKPLWDMLQRIGGWPMVQRNWTAENYSWHNTYYYLRSRFGSNYILEITIDVNSKDTTSKALHIDSPNFGMGAKELGNPNGDRDTRRLVAAYKTYIRDAANILNFEGISQEEIDKDIDDMFWFESQMAEGTSSNEDRQSQYEEMTIRQLQDQFPGVKWKQLFKKIFKYAKTNIYDSDLVIMQDSKYYRQLPSILRSTPKRVIANYFAWRLVLYYGDFTTDEFADIYFNYQKVSEGLRSQEKVWEFCYETVDDYFDYALGRLYVDNQFNSQAIGDIKRLIRQVKNAVGDDLNQQNWMDLQTKRKAIEKTCNVSCFLPWFMHCFHFLQNKMNKHLVNIDLNSRLSGPAIVNAFNYFDLNYIQFPAGILQPPFYTYKAPASINFGAIANTIGHEVIHAFDDEGKQYDKDGNLKNWWTEETENKYNGKAECFVDQYNRYRDSLTGLNINGINTQGENIADNGGLRVAYKAYKNYINKYGKQRDKLLPGRMSKYTSEQLFFISFASIWCENNRKESMRETIQYGQHCPSRFRVIGTLVNMVEFADAFKCPVDSKMNPRNKCLLW</sequence>
<dbReference type="Gene3D" id="3.40.390.10">
    <property type="entry name" value="Collagenase (Catalytic Domain)"/>
    <property type="match status" value="1"/>
</dbReference>
<keyword evidence="4" id="KW-0479">Metal-binding</keyword>
<dbReference type="Pfam" id="PF01431">
    <property type="entry name" value="Peptidase_M13"/>
    <property type="match status" value="1"/>
</dbReference>
<feature type="domain" description="Peptidase M13 C-terminal" evidence="8">
    <location>
        <begin position="391"/>
        <end position="598"/>
    </location>
</feature>
<keyword evidence="11" id="KW-1185">Reference proteome</keyword>
<dbReference type="OrthoDB" id="6503838at2759"/>
<dbReference type="Pfam" id="PF05649">
    <property type="entry name" value="Peptidase_M13_N"/>
    <property type="match status" value="1"/>
</dbReference>
<keyword evidence="6" id="KW-0862">Zinc</keyword>
<evidence type="ECO:0000313" key="10">
    <source>
        <dbReference type="EMBL" id="RWS07493.1"/>
    </source>
</evidence>
<dbReference type="InterPro" id="IPR024079">
    <property type="entry name" value="MetalloPept_cat_dom_sf"/>
</dbReference>
<evidence type="ECO:0000256" key="1">
    <source>
        <dbReference type="ARBA" id="ARBA00001947"/>
    </source>
</evidence>
<evidence type="ECO:0000256" key="4">
    <source>
        <dbReference type="ARBA" id="ARBA00022723"/>
    </source>
</evidence>
<comment type="caution">
    <text evidence="10">The sequence shown here is derived from an EMBL/GenBank/DDBJ whole genome shotgun (WGS) entry which is preliminary data.</text>
</comment>
<evidence type="ECO:0000256" key="2">
    <source>
        <dbReference type="ARBA" id="ARBA00007357"/>
    </source>
</evidence>
<organism evidence="10 11">
    <name type="scientific">Dinothrombium tinctorium</name>
    <dbReference type="NCBI Taxonomy" id="1965070"/>
    <lineage>
        <taxon>Eukaryota</taxon>
        <taxon>Metazoa</taxon>
        <taxon>Ecdysozoa</taxon>
        <taxon>Arthropoda</taxon>
        <taxon>Chelicerata</taxon>
        <taxon>Arachnida</taxon>
        <taxon>Acari</taxon>
        <taxon>Acariformes</taxon>
        <taxon>Trombidiformes</taxon>
        <taxon>Prostigmata</taxon>
        <taxon>Anystina</taxon>
        <taxon>Parasitengona</taxon>
        <taxon>Trombidioidea</taxon>
        <taxon>Trombidiidae</taxon>
        <taxon>Dinothrombium</taxon>
    </lineage>
</organism>
<evidence type="ECO:0000259" key="9">
    <source>
        <dbReference type="Pfam" id="PF05649"/>
    </source>
</evidence>
<reference evidence="10 11" key="1">
    <citation type="journal article" date="2018" name="Gigascience">
        <title>Genomes of trombidid mites reveal novel predicted allergens and laterally-transferred genes associated with secondary metabolism.</title>
        <authorList>
            <person name="Dong X."/>
            <person name="Chaisiri K."/>
            <person name="Xia D."/>
            <person name="Armstrong S.D."/>
            <person name="Fang Y."/>
            <person name="Donnelly M.J."/>
            <person name="Kadowaki T."/>
            <person name="McGarry J.W."/>
            <person name="Darby A.C."/>
            <person name="Makepeace B.L."/>
        </authorList>
    </citation>
    <scope>NUCLEOTIDE SEQUENCE [LARGE SCALE GENOMIC DNA]</scope>
    <source>
        <strain evidence="10">UoL-WK</strain>
    </source>
</reference>
<dbReference type="PRINTS" id="PR00786">
    <property type="entry name" value="NEPRILYSIN"/>
</dbReference>
<evidence type="ECO:0000259" key="8">
    <source>
        <dbReference type="Pfam" id="PF01431"/>
    </source>
</evidence>
<feature type="domain" description="Peptidase M13 N-terminal" evidence="9">
    <location>
        <begin position="3"/>
        <end position="350"/>
    </location>
</feature>
<dbReference type="Proteomes" id="UP000285301">
    <property type="component" value="Unassembled WGS sequence"/>
</dbReference>
<protein>
    <submittedName>
        <fullName evidence="10">Neprilysin-11-like isoform X2</fullName>
    </submittedName>
</protein>
<name>A0A443QWX4_9ACAR</name>
<dbReference type="GO" id="GO:0046872">
    <property type="term" value="F:metal ion binding"/>
    <property type="evidence" value="ECO:0007669"/>
    <property type="project" value="UniProtKB-KW"/>
</dbReference>
<dbReference type="PROSITE" id="PS51885">
    <property type="entry name" value="NEPRILYSIN"/>
    <property type="match status" value="1"/>
</dbReference>
<dbReference type="SUPFAM" id="SSF55486">
    <property type="entry name" value="Metalloproteases ('zincins'), catalytic domain"/>
    <property type="match status" value="1"/>
</dbReference>
<comment type="cofactor">
    <cofactor evidence="1">
        <name>Zn(2+)</name>
        <dbReference type="ChEBI" id="CHEBI:29105"/>
    </cofactor>
</comment>
<dbReference type="PANTHER" id="PTHR11733">
    <property type="entry name" value="ZINC METALLOPROTEASE FAMILY M13 NEPRILYSIN-RELATED"/>
    <property type="match status" value="1"/>
</dbReference>
<dbReference type="CDD" id="cd08662">
    <property type="entry name" value="M13"/>
    <property type="match status" value="1"/>
</dbReference>
<evidence type="ECO:0000256" key="7">
    <source>
        <dbReference type="ARBA" id="ARBA00023049"/>
    </source>
</evidence>
<evidence type="ECO:0000256" key="3">
    <source>
        <dbReference type="ARBA" id="ARBA00022670"/>
    </source>
</evidence>
<evidence type="ECO:0000256" key="6">
    <source>
        <dbReference type="ARBA" id="ARBA00022833"/>
    </source>
</evidence>
<dbReference type="InterPro" id="IPR000718">
    <property type="entry name" value="Peptidase_M13"/>
</dbReference>
<dbReference type="EMBL" id="NCKU01003447">
    <property type="protein sequence ID" value="RWS07493.1"/>
    <property type="molecule type" value="Genomic_DNA"/>
</dbReference>
<dbReference type="GO" id="GO:0005886">
    <property type="term" value="C:plasma membrane"/>
    <property type="evidence" value="ECO:0007669"/>
    <property type="project" value="TreeGrafter"/>
</dbReference>
<dbReference type="InterPro" id="IPR018497">
    <property type="entry name" value="Peptidase_M13_C"/>
</dbReference>
<proteinExistence type="inferred from homology"/>
<evidence type="ECO:0000256" key="5">
    <source>
        <dbReference type="ARBA" id="ARBA00022801"/>
    </source>
</evidence>
<dbReference type="GO" id="GO:0016485">
    <property type="term" value="P:protein processing"/>
    <property type="evidence" value="ECO:0007669"/>
    <property type="project" value="TreeGrafter"/>
</dbReference>
<keyword evidence="7" id="KW-0482">Metalloprotease</keyword>
<dbReference type="PANTHER" id="PTHR11733:SF167">
    <property type="entry name" value="FI17812P1-RELATED"/>
    <property type="match status" value="1"/>
</dbReference>
<evidence type="ECO:0000313" key="11">
    <source>
        <dbReference type="Proteomes" id="UP000285301"/>
    </source>
</evidence>
<dbReference type="InterPro" id="IPR008753">
    <property type="entry name" value="Peptidase_M13_N"/>
</dbReference>